<keyword evidence="2" id="KW-1185">Reference proteome</keyword>
<dbReference type="EMBL" id="ML732778">
    <property type="protein sequence ID" value="KAB8276058.1"/>
    <property type="molecule type" value="Genomic_DNA"/>
</dbReference>
<dbReference type="AlphaFoldDB" id="A0A5N6JBM4"/>
<organism evidence="1 2">
    <name type="scientific">Aspergillus minisclerotigenes</name>
    <dbReference type="NCBI Taxonomy" id="656917"/>
    <lineage>
        <taxon>Eukaryota</taxon>
        <taxon>Fungi</taxon>
        <taxon>Dikarya</taxon>
        <taxon>Ascomycota</taxon>
        <taxon>Pezizomycotina</taxon>
        <taxon>Eurotiomycetes</taxon>
        <taxon>Eurotiomycetidae</taxon>
        <taxon>Eurotiales</taxon>
        <taxon>Aspergillaceae</taxon>
        <taxon>Aspergillus</taxon>
        <taxon>Aspergillus subgen. Circumdati</taxon>
    </lineage>
</organism>
<evidence type="ECO:0000313" key="2">
    <source>
        <dbReference type="Proteomes" id="UP000326289"/>
    </source>
</evidence>
<reference evidence="1 2" key="1">
    <citation type="submission" date="2019-04" db="EMBL/GenBank/DDBJ databases">
        <title>Fungal friends and foes A comparative genomics study of 23 Aspergillus species from section Flavi.</title>
        <authorList>
            <consortium name="DOE Joint Genome Institute"/>
            <person name="Kjaerbolling I."/>
            <person name="Vesth T.C."/>
            <person name="Frisvad J.C."/>
            <person name="Nybo J.L."/>
            <person name="Theobald S."/>
            <person name="Kildgaard S."/>
            <person name="Petersen T.I."/>
            <person name="Kuo A."/>
            <person name="Sato A."/>
            <person name="Lyhne E.K."/>
            <person name="Kogle M.E."/>
            <person name="Wiebenga A."/>
            <person name="Kun R.S."/>
            <person name="Lubbers R.J."/>
            <person name="Makela M.R."/>
            <person name="Barry K."/>
            <person name="Chovatia M."/>
            <person name="Clum A."/>
            <person name="Daum C."/>
            <person name="Haridas S."/>
            <person name="He G."/>
            <person name="LaButti K."/>
            <person name="Lipzen A."/>
            <person name="Mondo S."/>
            <person name="Pangilinan J."/>
            <person name="Riley R."/>
            <person name="Salamov A."/>
            <person name="Simmons B.A."/>
            <person name="Magnuson J.K."/>
            <person name="Henrissat B."/>
            <person name="Mortensen U.H."/>
            <person name="Larsen T.O."/>
            <person name="De vries R.P."/>
            <person name="Grigoriev I.V."/>
            <person name="Machida M."/>
            <person name="Baker S.E."/>
            <person name="Andersen M.R."/>
        </authorList>
    </citation>
    <scope>NUCLEOTIDE SEQUENCE [LARGE SCALE GENOMIC DNA]</scope>
    <source>
        <strain evidence="1 2">CBS 117635</strain>
    </source>
</reference>
<sequence>MSSSAFHLPEEIRAAAMAVGNALGGCEKYALVGGNTCVVLDSTRATQDVDLVVLRGGTSNARQLLHASSYSKVEPRTNHTAYKAERPVPIEILTPPLLFRESFDQSTEVVAVGSVKVMKPALLLNAKCSSITSRPTEDKRKTDSLDINFLLRFCARTPEYLPKAMEVPNARKELVQYLVQFYGGQEAWVRAGYNFQTGLLYPVSFKSHC</sequence>
<proteinExistence type="predicted"/>
<dbReference type="Proteomes" id="UP000326289">
    <property type="component" value="Unassembled WGS sequence"/>
</dbReference>
<name>A0A5N6JBM4_9EURO</name>
<accession>A0A5N6JBM4</accession>
<gene>
    <name evidence="1" type="ORF">BDV30DRAFT_246744</name>
</gene>
<protein>
    <submittedName>
        <fullName evidence="1">Uncharacterized protein</fullName>
    </submittedName>
</protein>
<evidence type="ECO:0000313" key="1">
    <source>
        <dbReference type="EMBL" id="KAB8276058.1"/>
    </source>
</evidence>